<accession>A0ACC0Q5R2</accession>
<keyword evidence="2" id="KW-1185">Reference proteome</keyword>
<name>A0ACC0Q5R2_RHOML</name>
<proteinExistence type="predicted"/>
<protein>
    <submittedName>
        <fullName evidence="1">Uncharacterized protein</fullName>
    </submittedName>
</protein>
<gene>
    <name evidence="1" type="ORF">RHMOL_Rhmol01G0172800</name>
</gene>
<evidence type="ECO:0000313" key="1">
    <source>
        <dbReference type="EMBL" id="KAI8572108.1"/>
    </source>
</evidence>
<evidence type="ECO:0000313" key="2">
    <source>
        <dbReference type="Proteomes" id="UP001062846"/>
    </source>
</evidence>
<comment type="caution">
    <text evidence="1">The sequence shown here is derived from an EMBL/GenBank/DDBJ whole genome shotgun (WGS) entry which is preliminary data.</text>
</comment>
<organism evidence="1 2">
    <name type="scientific">Rhododendron molle</name>
    <name type="common">Chinese azalea</name>
    <name type="synonym">Azalea mollis</name>
    <dbReference type="NCBI Taxonomy" id="49168"/>
    <lineage>
        <taxon>Eukaryota</taxon>
        <taxon>Viridiplantae</taxon>
        <taxon>Streptophyta</taxon>
        <taxon>Embryophyta</taxon>
        <taxon>Tracheophyta</taxon>
        <taxon>Spermatophyta</taxon>
        <taxon>Magnoliopsida</taxon>
        <taxon>eudicotyledons</taxon>
        <taxon>Gunneridae</taxon>
        <taxon>Pentapetalae</taxon>
        <taxon>asterids</taxon>
        <taxon>Ericales</taxon>
        <taxon>Ericaceae</taxon>
        <taxon>Ericoideae</taxon>
        <taxon>Rhodoreae</taxon>
        <taxon>Rhododendron</taxon>
    </lineage>
</organism>
<sequence>MRQRDVRGFGGACRSLELYEDLPSRVRQLVDEASFGEFIQTLSPVRNDHAVLVALAERWRDTTNTSTSHLGR</sequence>
<reference evidence="1" key="1">
    <citation type="submission" date="2022-02" db="EMBL/GenBank/DDBJ databases">
        <title>Plant Genome Project.</title>
        <authorList>
            <person name="Zhang R.-G."/>
        </authorList>
    </citation>
    <scope>NUCLEOTIDE SEQUENCE</scope>
    <source>
        <strain evidence="1">AT1</strain>
    </source>
</reference>
<dbReference type="Proteomes" id="UP001062846">
    <property type="component" value="Chromosome 1"/>
</dbReference>
<dbReference type="EMBL" id="CM046388">
    <property type="protein sequence ID" value="KAI8572108.1"/>
    <property type="molecule type" value="Genomic_DNA"/>
</dbReference>